<dbReference type="GO" id="GO:0000253">
    <property type="term" value="F:3-beta-hydroxysteroid 3-dehydrogenase (NADP+) activity"/>
    <property type="evidence" value="ECO:0007669"/>
    <property type="project" value="UniProtKB-EC"/>
</dbReference>
<evidence type="ECO:0000256" key="4">
    <source>
        <dbReference type="ARBA" id="ARBA00022824"/>
    </source>
</evidence>
<name>S4RSZ9_PETMA</name>
<evidence type="ECO:0000313" key="34">
    <source>
        <dbReference type="Ensembl" id="ENSPMAP00000008339.1"/>
    </source>
</evidence>
<comment type="catalytic activity">
    <reaction evidence="18">
        <text>3-dehydro-4alpha-methylzymosterol + NADPH + H(+) = 4alpha-methylzymosterol + NADP(+)</text>
        <dbReference type="Rhea" id="RHEA:36379"/>
        <dbReference type="ChEBI" id="CHEBI:1949"/>
        <dbReference type="ChEBI" id="CHEBI:15378"/>
        <dbReference type="ChEBI" id="CHEBI:57783"/>
        <dbReference type="ChEBI" id="CHEBI:58349"/>
        <dbReference type="ChEBI" id="CHEBI:136486"/>
        <dbReference type="EC" id="1.1.1.270"/>
    </reaction>
    <physiologicalReaction direction="left-to-right" evidence="18">
        <dbReference type="Rhea" id="RHEA:36380"/>
    </physiologicalReaction>
</comment>
<evidence type="ECO:0000256" key="12">
    <source>
        <dbReference type="ARBA" id="ARBA00023180"/>
    </source>
</evidence>
<evidence type="ECO:0000256" key="22">
    <source>
        <dbReference type="ARBA" id="ARBA00052439"/>
    </source>
</evidence>
<dbReference type="GO" id="GO:0047024">
    <property type="term" value="F:5-alpha-androstane-3-beta,17-beta-diol dehydrogenase (NADP+) activity"/>
    <property type="evidence" value="ECO:0007669"/>
    <property type="project" value="UniProtKB-EC"/>
</dbReference>
<dbReference type="GO" id="GO:0004303">
    <property type="term" value="F:estradiol 17-beta-dehydrogenase [NAD(P)+] activity"/>
    <property type="evidence" value="ECO:0007669"/>
    <property type="project" value="UniProtKB-EC"/>
</dbReference>
<dbReference type="InterPro" id="IPR052834">
    <property type="entry name" value="3KSR/17beta-HSD"/>
</dbReference>
<evidence type="ECO:0000256" key="17">
    <source>
        <dbReference type="ARBA" id="ARBA00037929"/>
    </source>
</evidence>
<reference evidence="34" key="1">
    <citation type="submission" date="2025-08" db="UniProtKB">
        <authorList>
            <consortium name="Ensembl"/>
        </authorList>
    </citation>
    <scope>IDENTIFICATION</scope>
</reference>
<organism evidence="34">
    <name type="scientific">Petromyzon marinus</name>
    <name type="common">Sea lamprey</name>
    <dbReference type="NCBI Taxonomy" id="7757"/>
    <lineage>
        <taxon>Eukaryota</taxon>
        <taxon>Metazoa</taxon>
        <taxon>Chordata</taxon>
        <taxon>Craniata</taxon>
        <taxon>Vertebrata</taxon>
        <taxon>Cyclostomata</taxon>
        <taxon>Hyperoartia</taxon>
        <taxon>Petromyzontiformes</taxon>
        <taxon>Petromyzontidae</taxon>
        <taxon>Petromyzon</taxon>
    </lineage>
</organism>
<comment type="pathway">
    <text evidence="17">Steroid biosynthesis; estrogen biosynthesis.</text>
</comment>
<keyword evidence="4" id="KW-0256">Endoplasmic reticulum</keyword>
<comment type="catalytic activity">
    <reaction evidence="19">
        <text>5alpha-cholest-8-en-3-one + NADPH + H(+) = 5alpha-cholest-8-en-3beta-ol + NADP(+)</text>
        <dbReference type="Rhea" id="RHEA:46852"/>
        <dbReference type="ChEBI" id="CHEBI:15378"/>
        <dbReference type="ChEBI" id="CHEBI:16608"/>
        <dbReference type="ChEBI" id="CHEBI:57783"/>
        <dbReference type="ChEBI" id="CHEBI:58349"/>
        <dbReference type="ChEBI" id="CHEBI:87056"/>
    </reaction>
    <physiologicalReaction direction="left-to-right" evidence="19">
        <dbReference type="Rhea" id="RHEA:46853"/>
    </physiologicalReaction>
</comment>
<evidence type="ECO:0000256" key="6">
    <source>
        <dbReference type="ARBA" id="ARBA00022955"/>
    </source>
</evidence>
<keyword evidence="11 33" id="KW-0472">Membrane</keyword>
<comment type="subcellular location">
    <subcellularLocation>
        <location evidence="1">Endoplasmic reticulum membrane</location>
        <topology evidence="1">Single-pass membrane protein</topology>
    </subcellularLocation>
</comment>
<comment type="similarity">
    <text evidence="14">Belongs to the short-chain dehydrogenases/reductases (SDR) family. ERG27 subfamily.</text>
</comment>
<evidence type="ECO:0000256" key="27">
    <source>
        <dbReference type="ARBA" id="ARBA00066807"/>
    </source>
</evidence>
<evidence type="ECO:0000256" key="24">
    <source>
        <dbReference type="ARBA" id="ARBA00052450"/>
    </source>
</evidence>
<keyword evidence="3 33" id="KW-0812">Transmembrane</keyword>
<comment type="pathway">
    <text evidence="13">Steroid biosynthesis; zymosterol biosynthesis; zymosterol from lanosterol: step 5/6.</text>
</comment>
<keyword evidence="9" id="KW-0520">NAD</keyword>
<evidence type="ECO:0000256" key="14">
    <source>
        <dbReference type="ARBA" id="ARBA00023593"/>
    </source>
</evidence>
<dbReference type="GO" id="GO:0005789">
    <property type="term" value="C:endoplasmic reticulum membrane"/>
    <property type="evidence" value="ECO:0007669"/>
    <property type="project" value="UniProtKB-SubCell"/>
</dbReference>
<dbReference type="GO" id="GO:0006703">
    <property type="term" value="P:estrogen biosynthetic process"/>
    <property type="evidence" value="ECO:0007669"/>
    <property type="project" value="UniProtKB-ARBA"/>
</dbReference>
<dbReference type="GO" id="GO:0006695">
    <property type="term" value="P:cholesterol biosynthetic process"/>
    <property type="evidence" value="ECO:0007669"/>
    <property type="project" value="TreeGrafter"/>
</dbReference>
<accession>S4RSZ9</accession>
<evidence type="ECO:0000256" key="29">
    <source>
        <dbReference type="ARBA" id="ARBA00077091"/>
    </source>
</evidence>
<evidence type="ECO:0000256" key="26">
    <source>
        <dbReference type="ARBA" id="ARBA00063141"/>
    </source>
</evidence>
<dbReference type="HOGENOM" id="CLU_029944_2_0_1"/>
<dbReference type="EC" id="1.1.1.210" evidence="27"/>
<keyword evidence="8" id="KW-0560">Oxidoreductase</keyword>
<keyword evidence="12" id="KW-0325">Glycoprotein</keyword>
<dbReference type="PRINTS" id="PR00081">
    <property type="entry name" value="GDHRDH"/>
</dbReference>
<dbReference type="EC" id="1.1.1.62" evidence="16"/>
<dbReference type="STRING" id="7757.ENSPMAP00000008339"/>
<dbReference type="EC" id="1.1.1.270" evidence="15"/>
<protein>
    <recommendedName>
        <fullName evidence="28">3-keto-steroid reductase/17-beta-hydroxysteroid dehydrogenase 7</fullName>
        <ecNumber evidence="27">1.1.1.210</ecNumber>
        <ecNumber evidence="15">1.1.1.270</ecNumber>
        <ecNumber evidence="16">1.1.1.62</ecNumber>
    </recommendedName>
    <alternativeName>
        <fullName evidence="30">17-beta-hydroxysteroid dehydrogenase 7</fullName>
    </alternativeName>
    <alternativeName>
        <fullName evidence="31">3-keto-steroid reductase</fullName>
    </alternativeName>
    <alternativeName>
        <fullName evidence="29">Dihydrotestosterone oxidoreductase</fullName>
    </alternativeName>
    <alternativeName>
        <fullName evidence="32">Estradiol 17-beta-dehydrogenase 7</fullName>
    </alternativeName>
</protein>
<dbReference type="AlphaFoldDB" id="S4RSZ9"/>
<comment type="catalytic activity">
    <reaction evidence="20">
        <text>5alpha-androstane-3beta,17beta-diol + NADP(+) = 17beta-hydroxy-5alpha-androstan-3-one + NADPH + H(+)</text>
        <dbReference type="Rhea" id="RHEA:16297"/>
        <dbReference type="ChEBI" id="CHEBI:15378"/>
        <dbReference type="ChEBI" id="CHEBI:16330"/>
        <dbReference type="ChEBI" id="CHEBI:18329"/>
        <dbReference type="ChEBI" id="CHEBI:57783"/>
        <dbReference type="ChEBI" id="CHEBI:58349"/>
        <dbReference type="EC" id="1.1.1.210"/>
    </reaction>
    <physiologicalReaction direction="right-to-left" evidence="20">
        <dbReference type="Rhea" id="RHEA:16299"/>
    </physiologicalReaction>
</comment>
<evidence type="ECO:0000256" key="25">
    <source>
        <dbReference type="ARBA" id="ARBA00052561"/>
    </source>
</evidence>
<evidence type="ECO:0000256" key="13">
    <source>
        <dbReference type="ARBA" id="ARBA00023589"/>
    </source>
</evidence>
<dbReference type="GeneTree" id="ENSGT00390000013340"/>
<dbReference type="SUPFAM" id="SSF51735">
    <property type="entry name" value="NAD(P)-binding Rossmann-fold domains"/>
    <property type="match status" value="1"/>
</dbReference>
<comment type="catalytic activity">
    <reaction evidence="25">
        <text>zymosterone + NADPH + H(+) = zymosterol + NADP(+)</text>
        <dbReference type="Rhea" id="RHEA:33459"/>
        <dbReference type="ChEBI" id="CHEBI:15378"/>
        <dbReference type="ChEBI" id="CHEBI:18252"/>
        <dbReference type="ChEBI" id="CHEBI:52386"/>
        <dbReference type="ChEBI" id="CHEBI:57783"/>
        <dbReference type="ChEBI" id="CHEBI:58349"/>
    </reaction>
    <physiologicalReaction direction="left-to-right" evidence="25">
        <dbReference type="Rhea" id="RHEA:33460"/>
    </physiologicalReaction>
</comment>
<comment type="catalytic activity">
    <reaction evidence="21">
        <text>a 3beta-hydroxysteroid + NADP(+) = a 3-oxosteroid + NADPH + H(+)</text>
        <dbReference type="Rhea" id="RHEA:34787"/>
        <dbReference type="ChEBI" id="CHEBI:15378"/>
        <dbReference type="ChEBI" id="CHEBI:36836"/>
        <dbReference type="ChEBI" id="CHEBI:47788"/>
        <dbReference type="ChEBI" id="CHEBI:57783"/>
        <dbReference type="ChEBI" id="CHEBI:58349"/>
        <dbReference type="EC" id="1.1.1.270"/>
    </reaction>
    <physiologicalReaction direction="right-to-left" evidence="21">
        <dbReference type="Rhea" id="RHEA:34789"/>
    </physiologicalReaction>
</comment>
<evidence type="ECO:0000256" key="15">
    <source>
        <dbReference type="ARBA" id="ARBA00023621"/>
    </source>
</evidence>
<evidence type="ECO:0000256" key="1">
    <source>
        <dbReference type="ARBA" id="ARBA00004389"/>
    </source>
</evidence>
<feature type="transmembrane region" description="Helical" evidence="33">
    <location>
        <begin position="245"/>
        <end position="265"/>
    </location>
</feature>
<dbReference type="FunFam" id="3.40.50.720:FF:000289">
    <property type="entry name" value="Hydroxysteroid 17-beta dehydrogenase 7"/>
    <property type="match status" value="1"/>
</dbReference>
<dbReference type="Pfam" id="PF00106">
    <property type="entry name" value="adh_short"/>
    <property type="match status" value="1"/>
</dbReference>
<dbReference type="InterPro" id="IPR036291">
    <property type="entry name" value="NAD(P)-bd_dom_sf"/>
</dbReference>
<evidence type="ECO:0000256" key="5">
    <source>
        <dbReference type="ARBA" id="ARBA00022857"/>
    </source>
</evidence>
<evidence type="ECO:0000256" key="23">
    <source>
        <dbReference type="ARBA" id="ARBA00052448"/>
    </source>
</evidence>
<keyword evidence="10" id="KW-0443">Lipid metabolism</keyword>
<keyword evidence="5" id="KW-0521">NADP</keyword>
<evidence type="ECO:0000256" key="20">
    <source>
        <dbReference type="ARBA" id="ARBA00051795"/>
    </source>
</evidence>
<evidence type="ECO:0000256" key="9">
    <source>
        <dbReference type="ARBA" id="ARBA00023027"/>
    </source>
</evidence>
<dbReference type="InterPro" id="IPR002347">
    <property type="entry name" value="SDR_fam"/>
</dbReference>
<comment type="catalytic activity">
    <reaction evidence="22">
        <text>4alpha-methyl-5alpha-cholest-7-en-3beta-ol + NADP(+) = 4alpha-methyl-5alpha-cholest-7-en-3-one + NADPH + H(+)</text>
        <dbReference type="Rhea" id="RHEA:18409"/>
        <dbReference type="ChEBI" id="CHEBI:15378"/>
        <dbReference type="ChEBI" id="CHEBI:16495"/>
        <dbReference type="ChEBI" id="CHEBI:18378"/>
        <dbReference type="ChEBI" id="CHEBI:57783"/>
        <dbReference type="ChEBI" id="CHEBI:58349"/>
        <dbReference type="EC" id="1.1.1.270"/>
    </reaction>
    <physiologicalReaction direction="right-to-left" evidence="22">
        <dbReference type="Rhea" id="RHEA:18411"/>
    </physiologicalReaction>
</comment>
<evidence type="ECO:0000256" key="31">
    <source>
        <dbReference type="ARBA" id="ARBA00083156"/>
    </source>
</evidence>
<dbReference type="Gene3D" id="3.40.50.720">
    <property type="entry name" value="NAD(P)-binding Rossmann-like Domain"/>
    <property type="match status" value="1"/>
</dbReference>
<comment type="catalytic activity">
    <reaction evidence="24">
        <text>17beta-estradiol + NADP(+) = estrone + NADPH + H(+)</text>
        <dbReference type="Rhea" id="RHEA:24616"/>
        <dbReference type="ChEBI" id="CHEBI:15378"/>
        <dbReference type="ChEBI" id="CHEBI:16469"/>
        <dbReference type="ChEBI" id="CHEBI:17263"/>
        <dbReference type="ChEBI" id="CHEBI:57783"/>
        <dbReference type="ChEBI" id="CHEBI:58349"/>
        <dbReference type="EC" id="1.1.1.62"/>
    </reaction>
    <physiologicalReaction direction="right-to-left" evidence="24">
        <dbReference type="Rhea" id="RHEA:24618"/>
    </physiologicalReaction>
</comment>
<evidence type="ECO:0000256" key="2">
    <source>
        <dbReference type="ARBA" id="ARBA00022516"/>
    </source>
</evidence>
<keyword evidence="7 33" id="KW-1133">Transmembrane helix</keyword>
<evidence type="ECO:0000256" key="11">
    <source>
        <dbReference type="ARBA" id="ARBA00023136"/>
    </source>
</evidence>
<keyword evidence="2" id="KW-0444">Lipid biosynthesis</keyword>
<dbReference type="PANTHER" id="PTHR44442:SF1">
    <property type="entry name" value="3-KETO-STEROID REDUCTASE_17-BETA-HYDROXYSTEROID DEHYDROGENASE 7"/>
    <property type="match status" value="1"/>
</dbReference>
<dbReference type="Ensembl" id="ENSPMAT00000008377.1">
    <property type="protein sequence ID" value="ENSPMAP00000008339.1"/>
    <property type="gene ID" value="ENSPMAG00000007568.1"/>
</dbReference>
<comment type="catalytic activity">
    <reaction evidence="23">
        <text>4alpha-methyl-5alpha-cholest-8-en-3-one + NADPH + H(+) = 4alpha-methyl-5alpha-cholest-8-en-3beta-ol + NADP(+)</text>
        <dbReference type="Rhea" id="RHEA:46832"/>
        <dbReference type="ChEBI" id="CHEBI:15378"/>
        <dbReference type="ChEBI" id="CHEBI:57783"/>
        <dbReference type="ChEBI" id="CHEBI:58349"/>
        <dbReference type="ChEBI" id="CHEBI:87050"/>
        <dbReference type="ChEBI" id="CHEBI:87051"/>
    </reaction>
    <physiologicalReaction direction="left-to-right" evidence="23">
        <dbReference type="Rhea" id="RHEA:46833"/>
    </physiologicalReaction>
</comment>
<evidence type="ECO:0000256" key="28">
    <source>
        <dbReference type="ARBA" id="ARBA00071031"/>
    </source>
</evidence>
<reference evidence="34" key="2">
    <citation type="submission" date="2025-09" db="UniProtKB">
        <authorList>
            <consortium name="Ensembl"/>
        </authorList>
    </citation>
    <scope>IDENTIFICATION</scope>
</reference>
<dbReference type="PANTHER" id="PTHR44442">
    <property type="entry name" value="3-KETO-STEROID REDUCTASE"/>
    <property type="match status" value="1"/>
</dbReference>
<evidence type="ECO:0000256" key="21">
    <source>
        <dbReference type="ARBA" id="ARBA00051929"/>
    </source>
</evidence>
<evidence type="ECO:0000256" key="30">
    <source>
        <dbReference type="ARBA" id="ARBA00081545"/>
    </source>
</evidence>
<dbReference type="OMA" id="WHNIDGY"/>
<proteinExistence type="inferred from homology"/>
<evidence type="ECO:0000256" key="8">
    <source>
        <dbReference type="ARBA" id="ARBA00023002"/>
    </source>
</evidence>
<evidence type="ECO:0000256" key="10">
    <source>
        <dbReference type="ARBA" id="ARBA00023098"/>
    </source>
</evidence>
<evidence type="ECO:0000256" key="18">
    <source>
        <dbReference type="ARBA" id="ARBA00048246"/>
    </source>
</evidence>
<evidence type="ECO:0000256" key="16">
    <source>
        <dbReference type="ARBA" id="ARBA00024072"/>
    </source>
</evidence>
<evidence type="ECO:0000256" key="32">
    <source>
        <dbReference type="ARBA" id="ARBA00083257"/>
    </source>
</evidence>
<keyword evidence="6" id="KW-0752">Steroid biosynthesis</keyword>
<evidence type="ECO:0000256" key="7">
    <source>
        <dbReference type="ARBA" id="ARBA00022989"/>
    </source>
</evidence>
<evidence type="ECO:0000256" key="3">
    <source>
        <dbReference type="ARBA" id="ARBA00022692"/>
    </source>
</evidence>
<evidence type="ECO:0000256" key="19">
    <source>
        <dbReference type="ARBA" id="ARBA00050673"/>
    </source>
</evidence>
<comment type="subunit">
    <text evidence="26">Binds to the short form of prolactin receptor.</text>
</comment>
<evidence type="ECO:0000256" key="33">
    <source>
        <dbReference type="SAM" id="Phobius"/>
    </source>
</evidence>
<sequence>MKEAAWSVKGRWTDAERKVVMVTGANSGIGLALCTRLLAREPSLHLCLACRSTVRAEGARRELLAAHPGADVALLRVDVSDVESVYRAAQQIKQRYTRLDYLYLNAGIMPNPRINWSAYFSGLFSRNVVRMFSTGEGLLTQEDSVNEDGLQHVFTTNVFGHFILIRQLEDLLCHPDTPSQLVWTSSSNARASAFNASDPQHKKGCEPYSSSKYAVDLLSVVLNQQYNEKGLYSSVVCPGLVMTNMTYNILPAFFWTLILPIMWLIRMFTNTYTLSPKNGAEALVWLFGKKPVSLDPLVKYKSSTSGMGKNYVQADKMNVNLEDAERFFEYLIKLEAEMNENFNCSWSCLGLSSGKCL</sequence>